<dbReference type="HOGENOM" id="CLU_961094_0_0_1"/>
<dbReference type="EnsemblPlants" id="PGSC0003DMT400021270">
    <property type="protein sequence ID" value="PGSC0003DMT400021270"/>
    <property type="gene ID" value="PGSC0003DMG400008246"/>
</dbReference>
<evidence type="ECO:0000313" key="3">
    <source>
        <dbReference type="Proteomes" id="UP000011115"/>
    </source>
</evidence>
<dbReference type="InParanoid" id="M1AEV0"/>
<name>M1AEV0_SOLTU</name>
<feature type="compositionally biased region" description="Acidic residues" evidence="1">
    <location>
        <begin position="159"/>
        <end position="169"/>
    </location>
</feature>
<accession>M1AEV0</accession>
<proteinExistence type="predicted"/>
<feature type="compositionally biased region" description="Basic and acidic residues" evidence="1">
    <location>
        <begin position="170"/>
        <end position="179"/>
    </location>
</feature>
<reference evidence="2" key="2">
    <citation type="submission" date="2015-06" db="UniProtKB">
        <authorList>
            <consortium name="EnsemblPlants"/>
        </authorList>
    </citation>
    <scope>IDENTIFICATION</scope>
    <source>
        <strain evidence="2">DM1-3 516 R44</strain>
    </source>
</reference>
<feature type="compositionally biased region" description="Basic and acidic residues" evidence="1">
    <location>
        <begin position="106"/>
        <end position="125"/>
    </location>
</feature>
<sequence>MSPKKMPQTFPLPIQIHPLLYTLSLLQNTPPPTHQTPTPIHPSTNPTLDSVHHSSDPIPDPVHPSNEQDSDRESLNGGFNESDVDDELRSFREERSKRKRMKKRERALLPDHVKLGTEKKKRPDAGYDESIGANRNNLEGKLACDEPYYPSDEATSFETDPDASSDEEEKVQQRERELSQEGEKRIWDFTLGLRRKEKRKEEGKKGKFIKVDQGSWCFAKDLLLSGSFRVKFLGTFDGYLYLKVIWKKVSSLGDLGLENEEEISSDEIKEWQRVERLMPRFEHFSFASWS</sequence>
<dbReference type="AlphaFoldDB" id="M1AEV0"/>
<dbReference type="PaxDb" id="4113-PGSC0003DMT400021270"/>
<feature type="compositionally biased region" description="Basic and acidic residues" evidence="1">
    <location>
        <begin position="87"/>
        <end position="96"/>
    </location>
</feature>
<evidence type="ECO:0000256" key="1">
    <source>
        <dbReference type="SAM" id="MobiDB-lite"/>
    </source>
</evidence>
<reference evidence="3" key="1">
    <citation type="journal article" date="2011" name="Nature">
        <title>Genome sequence and analysis of the tuber crop potato.</title>
        <authorList>
            <consortium name="The Potato Genome Sequencing Consortium"/>
        </authorList>
    </citation>
    <scope>NUCLEOTIDE SEQUENCE [LARGE SCALE GENOMIC DNA]</scope>
    <source>
        <strain evidence="3">cv. DM1-3 516 R44</strain>
    </source>
</reference>
<protein>
    <submittedName>
        <fullName evidence="2">Uncharacterized protein</fullName>
    </submittedName>
</protein>
<keyword evidence="3" id="KW-1185">Reference proteome</keyword>
<dbReference type="Proteomes" id="UP000011115">
    <property type="component" value="Unassembled WGS sequence"/>
</dbReference>
<evidence type="ECO:0000313" key="2">
    <source>
        <dbReference type="EnsemblPlants" id="PGSC0003DMT400021270"/>
    </source>
</evidence>
<organism evidence="2 3">
    <name type="scientific">Solanum tuberosum</name>
    <name type="common">Potato</name>
    <dbReference type="NCBI Taxonomy" id="4113"/>
    <lineage>
        <taxon>Eukaryota</taxon>
        <taxon>Viridiplantae</taxon>
        <taxon>Streptophyta</taxon>
        <taxon>Embryophyta</taxon>
        <taxon>Tracheophyta</taxon>
        <taxon>Spermatophyta</taxon>
        <taxon>Magnoliopsida</taxon>
        <taxon>eudicotyledons</taxon>
        <taxon>Gunneridae</taxon>
        <taxon>Pentapetalae</taxon>
        <taxon>asterids</taxon>
        <taxon>lamiids</taxon>
        <taxon>Solanales</taxon>
        <taxon>Solanaceae</taxon>
        <taxon>Solanoideae</taxon>
        <taxon>Solaneae</taxon>
        <taxon>Solanum</taxon>
    </lineage>
</organism>
<feature type="region of interest" description="Disordered" evidence="1">
    <location>
        <begin position="26"/>
        <end position="179"/>
    </location>
</feature>
<dbReference type="Gramene" id="PGSC0003DMT400021270">
    <property type="protein sequence ID" value="PGSC0003DMT400021270"/>
    <property type="gene ID" value="PGSC0003DMG400008246"/>
</dbReference>
<feature type="compositionally biased region" description="Low complexity" evidence="1">
    <location>
        <begin position="35"/>
        <end position="44"/>
    </location>
</feature>